<reference evidence="2" key="1">
    <citation type="submission" date="2016-11" db="UniProtKB">
        <authorList>
            <consortium name="WormBaseParasite"/>
        </authorList>
    </citation>
    <scope>IDENTIFICATION</scope>
</reference>
<protein>
    <submittedName>
        <fullName evidence="2">Uncharacterized protein</fullName>
    </submittedName>
</protein>
<dbReference type="Proteomes" id="UP000095283">
    <property type="component" value="Unplaced"/>
</dbReference>
<evidence type="ECO:0000313" key="1">
    <source>
        <dbReference type="Proteomes" id="UP000095283"/>
    </source>
</evidence>
<accession>A0A1I7W9J9</accession>
<evidence type="ECO:0000313" key="2">
    <source>
        <dbReference type="WBParaSite" id="Hba_01330"/>
    </source>
</evidence>
<proteinExistence type="predicted"/>
<name>A0A1I7W9J9_HETBA</name>
<keyword evidence="1" id="KW-1185">Reference proteome</keyword>
<dbReference type="WBParaSite" id="Hba_01330">
    <property type="protein sequence ID" value="Hba_01330"/>
    <property type="gene ID" value="Hba_01330"/>
</dbReference>
<dbReference type="AlphaFoldDB" id="A0A1I7W9J9"/>
<organism evidence="1 2">
    <name type="scientific">Heterorhabditis bacteriophora</name>
    <name type="common">Entomopathogenic nematode worm</name>
    <dbReference type="NCBI Taxonomy" id="37862"/>
    <lineage>
        <taxon>Eukaryota</taxon>
        <taxon>Metazoa</taxon>
        <taxon>Ecdysozoa</taxon>
        <taxon>Nematoda</taxon>
        <taxon>Chromadorea</taxon>
        <taxon>Rhabditida</taxon>
        <taxon>Rhabditina</taxon>
        <taxon>Rhabditomorpha</taxon>
        <taxon>Strongyloidea</taxon>
        <taxon>Heterorhabditidae</taxon>
        <taxon>Heterorhabditis</taxon>
    </lineage>
</organism>
<sequence length="123" mass="14079">MVALFISDIMISTRLDLIKIRWLDEDIRDFLNNKIEIEIVTSVSQKNLSICLLTLLLAALRRVLQLLRELCRSSGRDILLSNWNDAQFLLVSMDTKFDLHRNASLDEVQILFLVSSTADCAVL</sequence>